<dbReference type="PANTHER" id="PTHR23131">
    <property type="entry name" value="ENDORIBONUCLEASE LACTB2"/>
    <property type="match status" value="1"/>
</dbReference>
<dbReference type="RefSeq" id="WP_188664629.1">
    <property type="nucleotide sequence ID" value="NZ_BMJI01000001.1"/>
</dbReference>
<organism evidence="2 3">
    <name type="scientific">Tersicoccus solisilvae</name>
    <dbReference type="NCBI Taxonomy" id="1882339"/>
    <lineage>
        <taxon>Bacteria</taxon>
        <taxon>Bacillati</taxon>
        <taxon>Actinomycetota</taxon>
        <taxon>Actinomycetes</taxon>
        <taxon>Micrococcales</taxon>
        <taxon>Micrococcaceae</taxon>
        <taxon>Tersicoccus</taxon>
    </lineage>
</organism>
<proteinExistence type="predicted"/>
<evidence type="ECO:0000259" key="1">
    <source>
        <dbReference type="SMART" id="SM00849"/>
    </source>
</evidence>
<reference evidence="3" key="1">
    <citation type="journal article" date="2019" name="Int. J. Syst. Evol. Microbiol.">
        <title>The Global Catalogue of Microorganisms (GCM) 10K type strain sequencing project: providing services to taxonomists for standard genome sequencing and annotation.</title>
        <authorList>
            <consortium name="The Broad Institute Genomics Platform"/>
            <consortium name="The Broad Institute Genome Sequencing Center for Infectious Disease"/>
            <person name="Wu L."/>
            <person name="Ma J."/>
        </authorList>
    </citation>
    <scope>NUCLEOTIDE SEQUENCE [LARGE SCALE GENOMIC DNA]</scope>
    <source>
        <strain evidence="3">CGMCC 1.15480</strain>
    </source>
</reference>
<feature type="domain" description="Metallo-beta-lactamase" evidence="1">
    <location>
        <begin position="26"/>
        <end position="186"/>
    </location>
</feature>
<dbReference type="Gene3D" id="3.60.15.10">
    <property type="entry name" value="Ribonuclease Z/Hydroxyacylglutathione hydrolase-like"/>
    <property type="match status" value="2"/>
</dbReference>
<evidence type="ECO:0000313" key="3">
    <source>
        <dbReference type="Proteomes" id="UP000597761"/>
    </source>
</evidence>
<sequence length="203" mass="21382">MTAIHAVIMDLLLPSGVLGPEPMSLDVRAFLVPHATGVVLVDTGIDAAGVALDDALRAIDADWSDVSDVAITHAHPDHVGALDHVRSAASHATVRAHPAEGLAGVIPLTDQQTVGPLRVVATPGHTFGHVSYLHEEENALLVGDALAGVGGRLGRSPRPFTTHPERAEQTLHELRRLRGSRLLFAHGPELSDPWAELDALLGT</sequence>
<dbReference type="Pfam" id="PF00753">
    <property type="entry name" value="Lactamase_B"/>
    <property type="match status" value="2"/>
</dbReference>
<dbReference type="SMART" id="SM00849">
    <property type="entry name" value="Lactamase_B"/>
    <property type="match status" value="1"/>
</dbReference>
<dbReference type="SUPFAM" id="SSF56281">
    <property type="entry name" value="Metallo-hydrolase/oxidoreductase"/>
    <property type="match status" value="1"/>
</dbReference>
<dbReference type="InterPro" id="IPR050662">
    <property type="entry name" value="Sec-metab_biosynth-thioest"/>
</dbReference>
<dbReference type="PANTHER" id="PTHR23131:SF0">
    <property type="entry name" value="ENDORIBONUCLEASE LACTB2"/>
    <property type="match status" value="1"/>
</dbReference>
<comment type="caution">
    <text evidence="2">The sequence shown here is derived from an EMBL/GenBank/DDBJ whole genome shotgun (WGS) entry which is preliminary data.</text>
</comment>
<keyword evidence="3" id="KW-1185">Reference proteome</keyword>
<dbReference type="InterPro" id="IPR001279">
    <property type="entry name" value="Metallo-B-lactamas"/>
</dbReference>
<dbReference type="EMBL" id="BMJI01000001">
    <property type="protein sequence ID" value="GGC78040.1"/>
    <property type="molecule type" value="Genomic_DNA"/>
</dbReference>
<dbReference type="Proteomes" id="UP000597761">
    <property type="component" value="Unassembled WGS sequence"/>
</dbReference>
<evidence type="ECO:0000313" key="2">
    <source>
        <dbReference type="EMBL" id="GGC78040.1"/>
    </source>
</evidence>
<gene>
    <name evidence="2" type="ORF">GCM10011512_00710</name>
</gene>
<name>A0ABQ1NIJ6_9MICC</name>
<dbReference type="InterPro" id="IPR036866">
    <property type="entry name" value="RibonucZ/Hydroxyglut_hydro"/>
</dbReference>
<accession>A0ABQ1NIJ6</accession>
<protein>
    <submittedName>
        <fullName evidence="2">MBL fold metallo-hydrolase</fullName>
    </submittedName>
</protein>